<dbReference type="Proteomes" id="UP000028534">
    <property type="component" value="Unassembled WGS sequence"/>
</dbReference>
<dbReference type="InterPro" id="IPR049177">
    <property type="entry name" value="MgtC_SapB_SrpB_YhiD_N"/>
</dbReference>
<proteinExistence type="inferred from homology"/>
<sequence>MTLNPDTPLHLIDGPVMLRLSIAALLGLLLGLDRQIRGHAAGLRTHGLICFTSALMTVCAIALHNQLQGEGNIDPLRVFEASAAFSGIIATGLIIFSKGEIKNLTTAAHIWLASMIGIACGAALWPLVASATLVAILMLSLLGFVERRWLASEERQGK</sequence>
<geneLocation type="plasmid" evidence="12">
    <name>p-a-sy</name>
</geneLocation>
<dbReference type="eggNOG" id="COG1285">
    <property type="taxonomic scope" value="Bacteria"/>
</dbReference>
<feature type="transmembrane region" description="Helical" evidence="7">
    <location>
        <begin position="16"/>
        <end position="33"/>
    </location>
</feature>
<evidence type="ECO:0000313" key="12">
    <source>
        <dbReference type="Proteomes" id="UP000502611"/>
    </source>
</evidence>
<accession>A0A084EEN1</accession>
<evidence type="ECO:0000256" key="5">
    <source>
        <dbReference type="ARBA" id="ARBA00022989"/>
    </source>
</evidence>
<keyword evidence="6 7" id="KW-0472">Membrane</keyword>
<keyword evidence="5 7" id="KW-1133">Transmembrane helix</keyword>
<comment type="subcellular location">
    <subcellularLocation>
        <location evidence="7">Cell inner membrane</location>
        <topology evidence="7">Multi-pass membrane protein</topology>
    </subcellularLocation>
    <subcellularLocation>
        <location evidence="1">Cell membrane</location>
        <topology evidence="1">Multi-pass membrane protein</topology>
    </subcellularLocation>
</comment>
<protein>
    <recommendedName>
        <fullName evidence="7">Protein MgtC</fullName>
    </recommendedName>
</protein>
<gene>
    <name evidence="9" type="ORF">CP98_04113</name>
    <name evidence="10" type="ORF">HH800_26820</name>
</gene>
<dbReference type="AlphaFoldDB" id="A0A084EEN1"/>
<dbReference type="PATRIC" id="fig|13690.10.peg.4227"/>
<reference evidence="9 11" key="1">
    <citation type="submission" date="2014-03" db="EMBL/GenBank/DDBJ databases">
        <title>Genome sequence of Sphingobium yanoikuyae B1.</title>
        <authorList>
            <person name="Gan H.M."/>
            <person name="Gan H.Y."/>
            <person name="Savka M.A."/>
        </authorList>
    </citation>
    <scope>NUCLEOTIDE SEQUENCE [LARGE SCALE GENOMIC DNA]</scope>
    <source>
        <strain evidence="9 11">B1</strain>
    </source>
</reference>
<reference evidence="10 12" key="2">
    <citation type="submission" date="2020-04" db="EMBL/GenBank/DDBJ databases">
        <title>The Whole Genome Analysis of High salt-tolerant Sphingobium yanoikuyae YC-XJ2 with Aryl organophosphorus flame retardants (aryl-OPFRs)-degrading capacity and characteristics of Related phosphotriesterase.</title>
        <authorList>
            <person name="Li X."/>
        </authorList>
    </citation>
    <scope>NUCLEOTIDE SEQUENCE [LARGE SCALE GENOMIC DNA]</scope>
    <source>
        <strain evidence="10 12">YC-XJ2</strain>
        <plasmid evidence="12">p-a-sy</plasmid>
        <plasmid evidence="10">p-A-Sy</plasmid>
    </source>
</reference>
<evidence type="ECO:0000313" key="9">
    <source>
        <dbReference type="EMBL" id="KEZ16423.1"/>
    </source>
</evidence>
<comment type="similarity">
    <text evidence="2 7">Belongs to the MgtC/SapB family.</text>
</comment>
<organism evidence="9 11">
    <name type="scientific">Sphingobium yanoikuyae</name>
    <name type="common">Sphingomonas yanoikuyae</name>
    <dbReference type="NCBI Taxonomy" id="13690"/>
    <lineage>
        <taxon>Bacteria</taxon>
        <taxon>Pseudomonadati</taxon>
        <taxon>Pseudomonadota</taxon>
        <taxon>Alphaproteobacteria</taxon>
        <taxon>Sphingomonadales</taxon>
        <taxon>Sphingomonadaceae</taxon>
        <taxon>Sphingobium</taxon>
    </lineage>
</organism>
<evidence type="ECO:0000259" key="8">
    <source>
        <dbReference type="Pfam" id="PF02308"/>
    </source>
</evidence>
<dbReference type="InterPro" id="IPR003416">
    <property type="entry name" value="MgtC/SapB/SrpB/YhiD_fam"/>
</dbReference>
<dbReference type="PANTHER" id="PTHR33778:SF1">
    <property type="entry name" value="MAGNESIUM TRANSPORTER YHID-RELATED"/>
    <property type="match status" value="1"/>
</dbReference>
<keyword evidence="10" id="KW-0614">Plasmid</keyword>
<evidence type="ECO:0000313" key="11">
    <source>
        <dbReference type="Proteomes" id="UP000028534"/>
    </source>
</evidence>
<dbReference type="Pfam" id="PF02308">
    <property type="entry name" value="MgtC"/>
    <property type="match status" value="1"/>
</dbReference>
<evidence type="ECO:0000256" key="3">
    <source>
        <dbReference type="ARBA" id="ARBA00022475"/>
    </source>
</evidence>
<evidence type="ECO:0000256" key="2">
    <source>
        <dbReference type="ARBA" id="ARBA00009298"/>
    </source>
</evidence>
<dbReference type="EMBL" id="JGVR01000033">
    <property type="protein sequence ID" value="KEZ16423.1"/>
    <property type="molecule type" value="Genomic_DNA"/>
</dbReference>
<dbReference type="GO" id="GO:0005886">
    <property type="term" value="C:plasma membrane"/>
    <property type="evidence" value="ECO:0007669"/>
    <property type="project" value="UniProtKB-SubCell"/>
</dbReference>
<evidence type="ECO:0000256" key="4">
    <source>
        <dbReference type="ARBA" id="ARBA00022692"/>
    </source>
</evidence>
<feature type="domain" description="MgtC/SapB/SrpB/YhiD N-terminal" evidence="8">
    <location>
        <begin position="20"/>
        <end position="147"/>
    </location>
</feature>
<evidence type="ECO:0000256" key="6">
    <source>
        <dbReference type="ARBA" id="ARBA00023136"/>
    </source>
</evidence>
<dbReference type="STRING" id="13690.AX777_17155"/>
<geneLocation type="plasmid" evidence="10">
    <name>p-A-Sy</name>
</geneLocation>
<evidence type="ECO:0000256" key="1">
    <source>
        <dbReference type="ARBA" id="ARBA00004651"/>
    </source>
</evidence>
<feature type="transmembrane region" description="Helical" evidence="7">
    <location>
        <begin position="45"/>
        <end position="64"/>
    </location>
</feature>
<keyword evidence="7" id="KW-0997">Cell inner membrane</keyword>
<evidence type="ECO:0000256" key="7">
    <source>
        <dbReference type="RuleBase" id="RU365041"/>
    </source>
</evidence>
<dbReference type="PRINTS" id="PR01837">
    <property type="entry name" value="MGTCSAPBPROT"/>
</dbReference>
<name>A0A084EEN1_SPHYA</name>
<feature type="transmembrane region" description="Helical" evidence="7">
    <location>
        <begin position="76"/>
        <end position="96"/>
    </location>
</feature>
<dbReference type="RefSeq" id="WP_026109714.1">
    <property type="nucleotide sequence ID" value="NZ_CP053022.1"/>
</dbReference>
<evidence type="ECO:0000313" key="10">
    <source>
        <dbReference type="EMBL" id="QJR05924.1"/>
    </source>
</evidence>
<keyword evidence="4 7" id="KW-0812">Transmembrane</keyword>
<keyword evidence="3" id="KW-1003">Cell membrane</keyword>
<dbReference type="PANTHER" id="PTHR33778">
    <property type="entry name" value="PROTEIN MGTC"/>
    <property type="match status" value="1"/>
</dbReference>
<dbReference type="EMBL" id="CP053022">
    <property type="protein sequence ID" value="QJR05924.1"/>
    <property type="molecule type" value="Genomic_DNA"/>
</dbReference>
<dbReference type="Proteomes" id="UP000502611">
    <property type="component" value="Plasmid p-A-Sy"/>
</dbReference>